<keyword evidence="3" id="KW-0862">Zinc</keyword>
<accession>A0A139WNL3</accession>
<keyword evidence="1" id="KW-0479">Metal-binding</keyword>
<dbReference type="PROSITE" id="PS50184">
    <property type="entry name" value="VWFC_2"/>
    <property type="match status" value="1"/>
</dbReference>
<protein>
    <recommendedName>
        <fullName evidence="8">VWFC domain-containing protein</fullName>
    </recommendedName>
</protein>
<dbReference type="Proteomes" id="UP000007266">
    <property type="component" value="Linkage group 2"/>
</dbReference>
<dbReference type="PANTHER" id="PTHR21402:SF14">
    <property type="entry name" value="GAMETOCYTE-SPECIFIC FACTOR 1 HOMOLOG"/>
    <property type="match status" value="1"/>
</dbReference>
<feature type="domain" description="CHHC U11-48K-type" evidence="5">
    <location>
        <begin position="197"/>
        <end position="224"/>
    </location>
</feature>
<dbReference type="InterPro" id="IPR036236">
    <property type="entry name" value="Znf_C2H2_sf"/>
</dbReference>
<keyword evidence="7" id="KW-1185">Reference proteome</keyword>
<dbReference type="InterPro" id="IPR051591">
    <property type="entry name" value="UPF0224_FAM112_RNA_Proc"/>
</dbReference>
<keyword evidence="2" id="KW-0863">Zinc-finger</keyword>
<dbReference type="SUPFAM" id="SSF57667">
    <property type="entry name" value="beta-beta-alpha zinc fingers"/>
    <property type="match status" value="1"/>
</dbReference>
<feature type="domain" description="VWFC" evidence="4">
    <location>
        <begin position="63"/>
        <end position="147"/>
    </location>
</feature>
<reference evidence="6 7" key="1">
    <citation type="journal article" date="2008" name="Nature">
        <title>The genome of the model beetle and pest Tribolium castaneum.</title>
        <authorList>
            <consortium name="Tribolium Genome Sequencing Consortium"/>
            <person name="Richards S."/>
            <person name="Gibbs R.A."/>
            <person name="Weinstock G.M."/>
            <person name="Brown S.J."/>
            <person name="Denell R."/>
            <person name="Beeman R.W."/>
            <person name="Gibbs R."/>
            <person name="Beeman R.W."/>
            <person name="Brown S.J."/>
            <person name="Bucher G."/>
            <person name="Friedrich M."/>
            <person name="Grimmelikhuijzen C.J."/>
            <person name="Klingler M."/>
            <person name="Lorenzen M."/>
            <person name="Richards S."/>
            <person name="Roth S."/>
            <person name="Schroder R."/>
            <person name="Tautz D."/>
            <person name="Zdobnov E.M."/>
            <person name="Muzny D."/>
            <person name="Gibbs R.A."/>
            <person name="Weinstock G.M."/>
            <person name="Attaway T."/>
            <person name="Bell S."/>
            <person name="Buhay C.J."/>
            <person name="Chandrabose M.N."/>
            <person name="Chavez D."/>
            <person name="Clerk-Blankenburg K.P."/>
            <person name="Cree A."/>
            <person name="Dao M."/>
            <person name="Davis C."/>
            <person name="Chacko J."/>
            <person name="Dinh H."/>
            <person name="Dugan-Rocha S."/>
            <person name="Fowler G."/>
            <person name="Garner T.T."/>
            <person name="Garnes J."/>
            <person name="Gnirke A."/>
            <person name="Hawes A."/>
            <person name="Hernandez J."/>
            <person name="Hines S."/>
            <person name="Holder M."/>
            <person name="Hume J."/>
            <person name="Jhangiani S.N."/>
            <person name="Joshi V."/>
            <person name="Khan Z.M."/>
            <person name="Jackson L."/>
            <person name="Kovar C."/>
            <person name="Kowis A."/>
            <person name="Lee S."/>
            <person name="Lewis L.R."/>
            <person name="Margolis J."/>
            <person name="Morgan M."/>
            <person name="Nazareth L.V."/>
            <person name="Nguyen N."/>
            <person name="Okwuonu G."/>
            <person name="Parker D."/>
            <person name="Richards S."/>
            <person name="Ruiz S.J."/>
            <person name="Santibanez J."/>
            <person name="Savard J."/>
            <person name="Scherer S.E."/>
            <person name="Schneider B."/>
            <person name="Sodergren E."/>
            <person name="Tautz D."/>
            <person name="Vattahil S."/>
            <person name="Villasana D."/>
            <person name="White C.S."/>
            <person name="Wright R."/>
            <person name="Park Y."/>
            <person name="Beeman R.W."/>
            <person name="Lord J."/>
            <person name="Oppert B."/>
            <person name="Lorenzen M."/>
            <person name="Brown S."/>
            <person name="Wang L."/>
            <person name="Savard J."/>
            <person name="Tautz D."/>
            <person name="Richards S."/>
            <person name="Weinstock G."/>
            <person name="Gibbs R.A."/>
            <person name="Liu Y."/>
            <person name="Worley K."/>
            <person name="Weinstock G."/>
            <person name="Elsik C.G."/>
            <person name="Reese J.T."/>
            <person name="Elhaik E."/>
            <person name="Landan G."/>
            <person name="Graur D."/>
            <person name="Arensburger P."/>
            <person name="Atkinson P."/>
            <person name="Beeman R.W."/>
            <person name="Beidler J."/>
            <person name="Brown S.J."/>
            <person name="Demuth J.P."/>
            <person name="Drury D.W."/>
            <person name="Du Y.Z."/>
            <person name="Fujiwara H."/>
            <person name="Lorenzen M."/>
            <person name="Maselli V."/>
            <person name="Osanai M."/>
            <person name="Park Y."/>
            <person name="Robertson H.M."/>
            <person name="Tu Z."/>
            <person name="Wang J.J."/>
            <person name="Wang S."/>
            <person name="Richards S."/>
            <person name="Song H."/>
            <person name="Zhang L."/>
            <person name="Sodergren E."/>
            <person name="Werner D."/>
            <person name="Stanke M."/>
            <person name="Morgenstern B."/>
            <person name="Solovyev V."/>
            <person name="Kosarev P."/>
            <person name="Brown G."/>
            <person name="Chen H.C."/>
            <person name="Ermolaeva O."/>
            <person name="Hlavina W."/>
            <person name="Kapustin Y."/>
            <person name="Kiryutin B."/>
            <person name="Kitts P."/>
            <person name="Maglott D."/>
            <person name="Pruitt K."/>
            <person name="Sapojnikov V."/>
            <person name="Souvorov A."/>
            <person name="Mackey A.J."/>
            <person name="Waterhouse R.M."/>
            <person name="Wyder S."/>
            <person name="Zdobnov E.M."/>
            <person name="Zdobnov E.M."/>
            <person name="Wyder S."/>
            <person name="Kriventseva E.V."/>
            <person name="Kadowaki T."/>
            <person name="Bork P."/>
            <person name="Aranda M."/>
            <person name="Bao R."/>
            <person name="Beermann A."/>
            <person name="Berns N."/>
            <person name="Bolognesi R."/>
            <person name="Bonneton F."/>
            <person name="Bopp D."/>
            <person name="Brown S.J."/>
            <person name="Bucher G."/>
            <person name="Butts T."/>
            <person name="Chaumot A."/>
            <person name="Denell R.E."/>
            <person name="Ferrier D.E."/>
            <person name="Friedrich M."/>
            <person name="Gordon C.M."/>
            <person name="Jindra M."/>
            <person name="Klingler M."/>
            <person name="Lan Q."/>
            <person name="Lattorff H.M."/>
            <person name="Laudet V."/>
            <person name="von Levetsow C."/>
            <person name="Liu Z."/>
            <person name="Lutz R."/>
            <person name="Lynch J.A."/>
            <person name="da Fonseca R.N."/>
            <person name="Posnien N."/>
            <person name="Reuter R."/>
            <person name="Roth S."/>
            <person name="Savard J."/>
            <person name="Schinko J.B."/>
            <person name="Schmitt C."/>
            <person name="Schoppmeier M."/>
            <person name="Schroder R."/>
            <person name="Shippy T.D."/>
            <person name="Simonnet F."/>
            <person name="Marques-Souza H."/>
            <person name="Tautz D."/>
            <person name="Tomoyasu Y."/>
            <person name="Trauner J."/>
            <person name="Van der Zee M."/>
            <person name="Vervoort M."/>
            <person name="Wittkopp N."/>
            <person name="Wimmer E.A."/>
            <person name="Yang X."/>
            <person name="Jones A.K."/>
            <person name="Sattelle D.B."/>
            <person name="Ebert P.R."/>
            <person name="Nelson D."/>
            <person name="Scott J.G."/>
            <person name="Beeman R.W."/>
            <person name="Muthukrishnan S."/>
            <person name="Kramer K.J."/>
            <person name="Arakane Y."/>
            <person name="Beeman R.W."/>
            <person name="Zhu Q."/>
            <person name="Hogenkamp D."/>
            <person name="Dixit R."/>
            <person name="Oppert B."/>
            <person name="Jiang H."/>
            <person name="Zou Z."/>
            <person name="Marshall J."/>
            <person name="Elpidina E."/>
            <person name="Vinokurov K."/>
            <person name="Oppert C."/>
            <person name="Zou Z."/>
            <person name="Evans J."/>
            <person name="Lu Z."/>
            <person name="Zhao P."/>
            <person name="Sumathipala N."/>
            <person name="Altincicek B."/>
            <person name="Vilcinskas A."/>
            <person name="Williams M."/>
            <person name="Hultmark D."/>
            <person name="Hetru C."/>
            <person name="Jiang H."/>
            <person name="Grimmelikhuijzen C.J."/>
            <person name="Hauser F."/>
            <person name="Cazzamali G."/>
            <person name="Williamson M."/>
            <person name="Park Y."/>
            <person name="Li B."/>
            <person name="Tanaka Y."/>
            <person name="Predel R."/>
            <person name="Neupert S."/>
            <person name="Schachtner J."/>
            <person name="Verleyen P."/>
            <person name="Raible F."/>
            <person name="Bork P."/>
            <person name="Friedrich M."/>
            <person name="Walden K.K."/>
            <person name="Robertson H.M."/>
            <person name="Angeli S."/>
            <person name="Foret S."/>
            <person name="Bucher G."/>
            <person name="Schuetz S."/>
            <person name="Maleszka R."/>
            <person name="Wimmer E.A."/>
            <person name="Beeman R.W."/>
            <person name="Lorenzen M."/>
            <person name="Tomoyasu Y."/>
            <person name="Miller S.C."/>
            <person name="Grossmann D."/>
            <person name="Bucher G."/>
        </authorList>
    </citation>
    <scope>NUCLEOTIDE SEQUENCE [LARGE SCALE GENOMIC DNA]</scope>
    <source>
        <strain evidence="6 7">Georgia GA2</strain>
    </source>
</reference>
<dbReference type="GO" id="GO:0008270">
    <property type="term" value="F:zinc ion binding"/>
    <property type="evidence" value="ECO:0007669"/>
    <property type="project" value="UniProtKB-KW"/>
</dbReference>
<dbReference type="AlphaFoldDB" id="A0A139WNL3"/>
<evidence type="ECO:0000313" key="6">
    <source>
        <dbReference type="EMBL" id="KYB29503.1"/>
    </source>
</evidence>
<evidence type="ECO:0000256" key="1">
    <source>
        <dbReference type="ARBA" id="ARBA00022723"/>
    </source>
</evidence>
<evidence type="ECO:0000313" key="7">
    <source>
        <dbReference type="Proteomes" id="UP000007266"/>
    </source>
</evidence>
<name>A0A139WNL3_TRICA</name>
<dbReference type="PANTHER" id="PTHR21402">
    <property type="entry name" value="GAMETOCYTE SPECIFIC FACTOR 1-RELATED"/>
    <property type="match status" value="1"/>
</dbReference>
<evidence type="ECO:0000256" key="2">
    <source>
        <dbReference type="ARBA" id="ARBA00022771"/>
    </source>
</evidence>
<reference evidence="6 7" key="2">
    <citation type="journal article" date="2010" name="Nucleic Acids Res.">
        <title>BeetleBase in 2010: revisions to provide comprehensive genomic information for Tribolium castaneum.</title>
        <authorList>
            <person name="Kim H.S."/>
            <person name="Murphy T."/>
            <person name="Xia J."/>
            <person name="Caragea D."/>
            <person name="Park Y."/>
            <person name="Beeman R.W."/>
            <person name="Lorenzen M.D."/>
            <person name="Butcher S."/>
            <person name="Manak J.R."/>
            <person name="Brown S.J."/>
        </authorList>
    </citation>
    <scope>GENOME REANNOTATION</scope>
    <source>
        <strain evidence="6 7">Georgia GA2</strain>
    </source>
</reference>
<dbReference type="Pfam" id="PF05253">
    <property type="entry name" value="zf-U11-48K"/>
    <property type="match status" value="1"/>
</dbReference>
<dbReference type="InterPro" id="IPR022776">
    <property type="entry name" value="TRM13/UPF0224_CHHC_Znf_dom"/>
</dbReference>
<proteinExistence type="predicted"/>
<gene>
    <name evidence="6" type="primary">AUGUSTUS-3.0.2_31013</name>
    <name evidence="6" type="ORF">TcasGA2_TC031013</name>
</gene>
<dbReference type="PROSITE" id="PS51800">
    <property type="entry name" value="ZF_CHHC_U11_48K"/>
    <property type="match status" value="1"/>
</dbReference>
<organism evidence="6 7">
    <name type="scientific">Tribolium castaneum</name>
    <name type="common">Red flour beetle</name>
    <dbReference type="NCBI Taxonomy" id="7070"/>
    <lineage>
        <taxon>Eukaryota</taxon>
        <taxon>Metazoa</taxon>
        <taxon>Ecdysozoa</taxon>
        <taxon>Arthropoda</taxon>
        <taxon>Hexapoda</taxon>
        <taxon>Insecta</taxon>
        <taxon>Pterygota</taxon>
        <taxon>Neoptera</taxon>
        <taxon>Endopterygota</taxon>
        <taxon>Coleoptera</taxon>
        <taxon>Polyphaga</taxon>
        <taxon>Cucujiformia</taxon>
        <taxon>Tenebrionidae</taxon>
        <taxon>Tenebrionidae incertae sedis</taxon>
        <taxon>Tribolium</taxon>
    </lineage>
</organism>
<dbReference type="EMBL" id="KQ971310">
    <property type="protein sequence ID" value="KYB29503.1"/>
    <property type="molecule type" value="Genomic_DNA"/>
</dbReference>
<evidence type="ECO:0000259" key="4">
    <source>
        <dbReference type="PROSITE" id="PS50184"/>
    </source>
</evidence>
<evidence type="ECO:0000256" key="3">
    <source>
        <dbReference type="ARBA" id="ARBA00022833"/>
    </source>
</evidence>
<dbReference type="InterPro" id="IPR001007">
    <property type="entry name" value="VWF_dom"/>
</dbReference>
<evidence type="ECO:0000259" key="5">
    <source>
        <dbReference type="PROSITE" id="PS51800"/>
    </source>
</evidence>
<sequence length="263" mass="30476">MQCANTGNYFLGNRFICFISFICAVLDCLEWLGTPIKKGCYRKYSLEHCCSVGEICPPFDEETKCIVDGREYKEGDQFYPKNTCFNCVCQKGFNGKFEEPFCRRTWCGEQLGSAGIHSQDSCVPYYRVNTSTNSDKVLCCPNGWICPDGSEIITGDDKSVNVLCCVTQFLCISTITRNSLKMEPIRKSSIYNTPEDIIVCPYDKNHILLWFRLERHIWKCHRADKEKQRALREVMMKEEEENWDHFNEPSYLDFLKSKGIIMP</sequence>
<dbReference type="SUPFAM" id="SSF57603">
    <property type="entry name" value="FnI-like domain"/>
    <property type="match status" value="1"/>
</dbReference>
<evidence type="ECO:0008006" key="8">
    <source>
        <dbReference type="Google" id="ProtNLM"/>
    </source>
</evidence>